<gene>
    <name evidence="2" type="ORF">NX02_14305</name>
</gene>
<keyword evidence="1" id="KW-0472">Membrane</keyword>
<feature type="transmembrane region" description="Helical" evidence="1">
    <location>
        <begin position="139"/>
        <end position="157"/>
    </location>
</feature>
<proteinExistence type="predicted"/>
<evidence type="ECO:0000313" key="3">
    <source>
        <dbReference type="Proteomes" id="UP000018851"/>
    </source>
</evidence>
<dbReference type="Proteomes" id="UP000018851">
    <property type="component" value="Chromosome"/>
</dbReference>
<keyword evidence="3" id="KW-1185">Reference proteome</keyword>
<feature type="transmembrane region" description="Helical" evidence="1">
    <location>
        <begin position="102"/>
        <end position="127"/>
    </location>
</feature>
<feature type="transmembrane region" description="Helical" evidence="1">
    <location>
        <begin position="77"/>
        <end position="96"/>
    </location>
</feature>
<evidence type="ECO:0000313" key="2">
    <source>
        <dbReference type="EMBL" id="AHE54547.1"/>
    </source>
</evidence>
<evidence type="ECO:0008006" key="4">
    <source>
        <dbReference type="Google" id="ProtNLM"/>
    </source>
</evidence>
<dbReference type="HOGENOM" id="CLU_125942_0_0_5"/>
<dbReference type="RefSeq" id="WP_025292753.1">
    <property type="nucleotide sequence ID" value="NZ_CP006644.1"/>
</dbReference>
<accession>W0ADE2</accession>
<evidence type="ECO:0000256" key="1">
    <source>
        <dbReference type="SAM" id="Phobius"/>
    </source>
</evidence>
<keyword evidence="1" id="KW-1133">Transmembrane helix</keyword>
<reference evidence="2 3" key="1">
    <citation type="submission" date="2013-07" db="EMBL/GenBank/DDBJ databases">
        <title>Completed genome of Sphingomonas sanxanigenens NX02.</title>
        <authorList>
            <person name="Ma T."/>
            <person name="Huang H."/>
            <person name="Wu M."/>
            <person name="Li X."/>
            <person name="Li G."/>
        </authorList>
    </citation>
    <scope>NUCLEOTIDE SEQUENCE [LARGE SCALE GENOMIC DNA]</scope>
    <source>
        <strain evidence="2 3">NX02</strain>
    </source>
</reference>
<dbReference type="OrthoDB" id="9812409at2"/>
<dbReference type="eggNOG" id="COG3918">
    <property type="taxonomic scope" value="Bacteria"/>
</dbReference>
<dbReference type="EMBL" id="CP006644">
    <property type="protein sequence ID" value="AHE54547.1"/>
    <property type="molecule type" value="Genomic_DNA"/>
</dbReference>
<feature type="transmembrane region" description="Helical" evidence="1">
    <location>
        <begin position="43"/>
        <end position="65"/>
    </location>
</feature>
<dbReference type="KEGG" id="ssan:NX02_14305"/>
<dbReference type="AlphaFoldDB" id="W0ADE2"/>
<protein>
    <recommendedName>
        <fullName evidence="4">DUF4126 domain-containing protein</fullName>
    </recommendedName>
</protein>
<name>W0ADE2_9SPHN</name>
<dbReference type="STRING" id="1123269.NX02_14305"/>
<organism evidence="2 3">
    <name type="scientific">Sphingomonas sanxanigenens DSM 19645 = NX02</name>
    <dbReference type="NCBI Taxonomy" id="1123269"/>
    <lineage>
        <taxon>Bacteria</taxon>
        <taxon>Pseudomonadati</taxon>
        <taxon>Pseudomonadota</taxon>
        <taxon>Alphaproteobacteria</taxon>
        <taxon>Sphingomonadales</taxon>
        <taxon>Sphingomonadaceae</taxon>
        <taxon>Sphingomonas</taxon>
    </lineage>
</organism>
<keyword evidence="1" id="KW-0812">Transmembrane</keyword>
<dbReference type="PATRIC" id="fig|1123269.5.peg.2788"/>
<sequence>MIWLFAVLIGVIAGLRVFTALAALCWAVAFARLDLSQTGLAFLGWRYLPAILSLLAVIEFITDQLPTTPSRKVPSQFGARLIAGALGGAAFAAAAQPGQWQSAALIGAVPGLVGAVIGTLGGAAVRARLAAAFGSDRPAALIEDAVAIGAAVALVAAL</sequence>